<name>A0A1G4ILC4_9SACH</name>
<gene>
    <name evidence="9" type="ORF">LAMI_0A00914G</name>
</gene>
<dbReference type="OrthoDB" id="20828at2759"/>
<dbReference type="SMART" id="SM01281">
    <property type="entry name" value="Med12"/>
    <property type="match status" value="1"/>
</dbReference>
<comment type="similarity">
    <text evidence="2">Belongs to the Mediator complex subunit 12 family.</text>
</comment>
<evidence type="ECO:0000256" key="3">
    <source>
        <dbReference type="ARBA" id="ARBA00019622"/>
    </source>
</evidence>
<dbReference type="GO" id="GO:0016592">
    <property type="term" value="C:mediator complex"/>
    <property type="evidence" value="ECO:0007669"/>
    <property type="project" value="InterPro"/>
</dbReference>
<comment type="subcellular location">
    <subcellularLocation>
        <location evidence="1">Nucleus</location>
    </subcellularLocation>
</comment>
<keyword evidence="5" id="KW-0804">Transcription</keyword>
<keyword evidence="4" id="KW-0805">Transcription regulation</keyword>
<dbReference type="PANTHER" id="PTHR46567">
    <property type="entry name" value="MEDIATOR OF RNA POLYMERASE II TRANSCRIPTION SUBUNIT 12"/>
    <property type="match status" value="1"/>
</dbReference>
<evidence type="ECO:0000313" key="10">
    <source>
        <dbReference type="Proteomes" id="UP000191024"/>
    </source>
</evidence>
<dbReference type="EMBL" id="LT598462">
    <property type="protein sequence ID" value="SCU77370.1"/>
    <property type="molecule type" value="Genomic_DNA"/>
</dbReference>
<evidence type="ECO:0000256" key="5">
    <source>
        <dbReference type="ARBA" id="ARBA00023163"/>
    </source>
</evidence>
<evidence type="ECO:0000313" key="9">
    <source>
        <dbReference type="EMBL" id="SCU77370.1"/>
    </source>
</evidence>
<proteinExistence type="inferred from homology"/>
<dbReference type="Pfam" id="PF09497">
    <property type="entry name" value="Med12"/>
    <property type="match status" value="1"/>
</dbReference>
<keyword evidence="6" id="KW-0539">Nucleus</keyword>
<evidence type="ECO:0000256" key="7">
    <source>
        <dbReference type="ARBA" id="ARBA00032010"/>
    </source>
</evidence>
<dbReference type="Proteomes" id="UP000191024">
    <property type="component" value="Chromosome A"/>
</dbReference>
<sequence length="1366" mass="159767">MIPNKCLLSPPEDLHSLTRPNSTQIYPDFSPWTHTQLEDKILISSVSRGYYNSAKVNFESISARSSLQESLSAISEGLADRFTEIVHIREEEINKISGISKRDGKVRFDILCGPGFSLPTRVTLTDHRRELWLQEVSNPHSSLLAVSRTVPQILKRRYVLEQCCTKQIPIFKAVWLIRCSFSMEWKIMMTKHKAQSSDQVCAKLYKEWTGSIVHILERLVFEMTQYSGDASQLKAWKKRSSYFLKLLGNCYTLQLLDRNIFHHWLAELLGKVENFECLPLTLHIASIFWDGICQTTESNSTSEGLFLVSKVTKALLHKYYLISRSRSMLNDEQYLINDVKKNAKIESALLKKMKSMILQIFHEQSMEAFIMPNSNWDLYKPCLYEILNIDKVRNLEGDWGNEHKKLELIVFRNDSLKFDGIPDNSFGTPEPVRNSFEGINGLFVTNFHLKLKKVDCELTDLLDFNSPCDDWLFYAENKLNRIGQIVQMILWAVHPSRRSHYEASYLVAKIMLLKMNSQDSFQEHNIEDIVWALIFRFARIPQDEFQTHVNINKLHQILNILIGYGLIKVPTYIRKIISSGILYLASSEDKFFHCRLLINLKISPLMRSQYNMVLKNVMEYDSTYFEQNNYEELLIMLESAKDSLLSNEYDFVKIVPFSVKFMCSEWYLNLICSPGDDMLPQIEKEDILEKYNIFCDKLKEFNHFYKWVEFITYHQLLTDLESLECLADILMNHERLFSLLINDQILMMKTLIHLYTKSMATQESNFPQLYEFSPLWKFFTKKFQYALDMDPDLHICLTEVCEGEKAAIEQLKKSQDLTIKLYASLRQDSCLLNSDNTHFSFASIFQQNLKSIFNTKDRSSLVLAKRSLRLLFLANPNDYKKFMSVYLKRRNFKLSDLIFLISAKLMSFELINNVLGEQYLTKLLKDGDGAISVSYQLLKTKFINHNFKFVLKLCSGPSTFDFELFDYLVLKHNCSISKRRQISYTFYQLMSNLMEPEREAYLEKSMTGFVHHSNQERPKSLSLAQSGADDRVHDDKENILWLYSLLDFTNKWIFQILSKYLFQKLLVEDEREAKIRTLILEILRISDYNNLCAKLFDDLTDAELVRLLLSAIEGDFLQKCMKSDKISMNYYFIVLEIVTSFSKTFARLHFDSSYFNYENLELFTQCARYFINMSSAELKENEIKLDVYLKLIIVQQQNVFKELVEELNRSESELIERLCALFEKIDFNLKIKLLLYDILSSMRSFMIYASTSRGPQDTKENLLKSKIPDCLLNLPPFKISLFMKRSSELSDSQDLLGLQTFSTSVKMVSDHEYFMFNNETEEFDCPLTLSPFHCLVNYQEDRSADFNNTPLSMSLFGARFDKKNPT</sequence>
<dbReference type="GO" id="GO:0003712">
    <property type="term" value="F:transcription coregulator activity"/>
    <property type="evidence" value="ECO:0007669"/>
    <property type="project" value="InterPro"/>
</dbReference>
<reference evidence="9 10" key="1">
    <citation type="submission" date="2016-03" db="EMBL/GenBank/DDBJ databases">
        <authorList>
            <person name="Devillers H."/>
        </authorList>
    </citation>
    <scope>NUCLEOTIDE SEQUENCE [LARGE SCALE GENOMIC DNA]</scope>
    <source>
        <strain evidence="9">CBS 11717</strain>
    </source>
</reference>
<dbReference type="InterPro" id="IPR019035">
    <property type="entry name" value="Mediator_Med12"/>
</dbReference>
<protein>
    <recommendedName>
        <fullName evidence="3">Mediator of RNA polymerase II transcription subunit 12</fullName>
    </recommendedName>
    <alternativeName>
        <fullName evidence="7">Mediator complex subunit 12</fullName>
    </alternativeName>
</protein>
<evidence type="ECO:0000259" key="8">
    <source>
        <dbReference type="SMART" id="SM01281"/>
    </source>
</evidence>
<accession>A0A1G4ILC4</accession>
<dbReference type="GO" id="GO:0006357">
    <property type="term" value="P:regulation of transcription by RNA polymerase II"/>
    <property type="evidence" value="ECO:0007669"/>
    <property type="project" value="InterPro"/>
</dbReference>
<evidence type="ECO:0000256" key="4">
    <source>
        <dbReference type="ARBA" id="ARBA00023015"/>
    </source>
</evidence>
<organism evidence="9 10">
    <name type="scientific">Lachancea mirantina</name>
    <dbReference type="NCBI Taxonomy" id="1230905"/>
    <lineage>
        <taxon>Eukaryota</taxon>
        <taxon>Fungi</taxon>
        <taxon>Dikarya</taxon>
        <taxon>Ascomycota</taxon>
        <taxon>Saccharomycotina</taxon>
        <taxon>Saccharomycetes</taxon>
        <taxon>Saccharomycetales</taxon>
        <taxon>Saccharomycetaceae</taxon>
        <taxon>Lachancea</taxon>
    </lineage>
</organism>
<evidence type="ECO:0000256" key="2">
    <source>
        <dbReference type="ARBA" id="ARBA00010289"/>
    </source>
</evidence>
<evidence type="ECO:0000256" key="1">
    <source>
        <dbReference type="ARBA" id="ARBA00004123"/>
    </source>
</evidence>
<evidence type="ECO:0000256" key="6">
    <source>
        <dbReference type="ARBA" id="ARBA00023242"/>
    </source>
</evidence>
<dbReference type="PANTHER" id="PTHR46567:SF1">
    <property type="entry name" value="MEDIATOR OF RNA POLYMERASE II TRANSCRIPTION SUBUNIT 12"/>
    <property type="match status" value="1"/>
</dbReference>
<keyword evidence="10" id="KW-1185">Reference proteome</keyword>
<dbReference type="STRING" id="1230905.A0A1G4ILC4"/>
<feature type="domain" description="Mediator complex subunit Med12" evidence="8">
    <location>
        <begin position="115"/>
        <end position="178"/>
    </location>
</feature>